<dbReference type="SUPFAM" id="SSF143120">
    <property type="entry name" value="YefM-like"/>
    <property type="match status" value="1"/>
</dbReference>
<accession>A0A7I9XMN2</accession>
<reference evidence="3 4" key="1">
    <citation type="journal article" date="2019" name="Emerg. Microbes Infect.">
        <title>Comprehensive subspecies identification of 175 nontuberculous mycobacteria species based on 7547 genomic profiles.</title>
        <authorList>
            <person name="Matsumoto Y."/>
            <person name="Kinjo T."/>
            <person name="Motooka D."/>
            <person name="Nabeya D."/>
            <person name="Jung N."/>
            <person name="Uechi K."/>
            <person name="Horii T."/>
            <person name="Iida T."/>
            <person name="Fujita J."/>
            <person name="Nakamura S."/>
        </authorList>
    </citation>
    <scope>NUCLEOTIDE SEQUENCE [LARGE SCALE GENOMIC DNA]</scope>
    <source>
        <strain evidence="3 4">JCM 16017</strain>
    </source>
</reference>
<dbReference type="Gene3D" id="3.40.1620.10">
    <property type="entry name" value="YefM-like domain"/>
    <property type="match status" value="1"/>
</dbReference>
<gene>
    <name evidence="3" type="ORF">MSEN_29550</name>
</gene>
<dbReference type="OrthoDB" id="557859at2"/>
<proteinExistence type="inferred from homology"/>
<dbReference type="InterPro" id="IPR036165">
    <property type="entry name" value="YefM-like_sf"/>
</dbReference>
<evidence type="ECO:0000256" key="1">
    <source>
        <dbReference type="ARBA" id="ARBA00009981"/>
    </source>
</evidence>
<sequence length="102" mass="10857">MEVESVGIRELRQNASRVIDAAAKGTTFQVTNHGAATGVVIVRGQDPSPEQPSRAAPERTGASPEQIMASGLYDSPRPDHYEAEMLRLVESGRDQSGRVGGP</sequence>
<dbReference type="EMBL" id="BLKV01000002">
    <property type="protein sequence ID" value="GFG71235.1"/>
    <property type="molecule type" value="Genomic_DNA"/>
</dbReference>
<comment type="caution">
    <text evidence="3">The sequence shown here is derived from an EMBL/GenBank/DDBJ whole genome shotgun (WGS) entry which is preliminary data.</text>
</comment>
<dbReference type="Proteomes" id="UP000465263">
    <property type="component" value="Unassembled WGS sequence"/>
</dbReference>
<name>A0A7I9XMN2_9MYCO</name>
<dbReference type="AlphaFoldDB" id="A0A7I9XMN2"/>
<dbReference type="RefSeq" id="WP_085085365.1">
    <property type="nucleotide sequence ID" value="NZ_BLKV01000002.1"/>
</dbReference>
<comment type="similarity">
    <text evidence="1">Belongs to the phD/YefM antitoxin family.</text>
</comment>
<evidence type="ECO:0000313" key="4">
    <source>
        <dbReference type="Proteomes" id="UP000465263"/>
    </source>
</evidence>
<evidence type="ECO:0000256" key="2">
    <source>
        <dbReference type="SAM" id="MobiDB-lite"/>
    </source>
</evidence>
<keyword evidence="4" id="KW-1185">Reference proteome</keyword>
<organism evidence="3 4">
    <name type="scientific">Mycolicibacter senuensis</name>
    <dbReference type="NCBI Taxonomy" id="386913"/>
    <lineage>
        <taxon>Bacteria</taxon>
        <taxon>Bacillati</taxon>
        <taxon>Actinomycetota</taxon>
        <taxon>Actinomycetes</taxon>
        <taxon>Mycobacteriales</taxon>
        <taxon>Mycobacteriaceae</taxon>
        <taxon>Mycolicibacter</taxon>
    </lineage>
</organism>
<evidence type="ECO:0008006" key="5">
    <source>
        <dbReference type="Google" id="ProtNLM"/>
    </source>
</evidence>
<protein>
    <recommendedName>
        <fullName evidence="5">Antitoxin</fullName>
    </recommendedName>
</protein>
<feature type="region of interest" description="Disordered" evidence="2">
    <location>
        <begin position="43"/>
        <end position="78"/>
    </location>
</feature>
<evidence type="ECO:0000313" key="3">
    <source>
        <dbReference type="EMBL" id="GFG71235.1"/>
    </source>
</evidence>